<dbReference type="Proteomes" id="UP000797356">
    <property type="component" value="Chromosome 11"/>
</dbReference>
<feature type="region of interest" description="Disordered" evidence="1">
    <location>
        <begin position="1"/>
        <end position="28"/>
    </location>
</feature>
<proteinExistence type="predicted"/>
<dbReference type="OrthoDB" id="691170at2759"/>
<reference evidence="2" key="1">
    <citation type="journal article" date="2017" name="Gigascience">
        <title>The genome draft of coconut (Cocos nucifera).</title>
        <authorList>
            <person name="Xiao Y."/>
            <person name="Xu P."/>
            <person name="Fan H."/>
            <person name="Baudouin L."/>
            <person name="Xia W."/>
            <person name="Bocs S."/>
            <person name="Xu J."/>
            <person name="Li Q."/>
            <person name="Guo A."/>
            <person name="Zhou L."/>
            <person name="Li J."/>
            <person name="Wu Y."/>
            <person name="Ma Z."/>
            <person name="Armero A."/>
            <person name="Issali A.E."/>
            <person name="Liu N."/>
            <person name="Peng M."/>
            <person name="Yang Y."/>
        </authorList>
    </citation>
    <scope>NUCLEOTIDE SEQUENCE</scope>
    <source>
        <tissue evidence="2">Spear leaf of Hainan Tall coconut</tissue>
    </source>
</reference>
<dbReference type="PANTHER" id="PTHR48165">
    <property type="entry name" value="BNAC03G44900D PROTEIN"/>
    <property type="match status" value="1"/>
</dbReference>
<evidence type="ECO:0000313" key="3">
    <source>
        <dbReference type="Proteomes" id="UP000797356"/>
    </source>
</evidence>
<accession>A0A8K0IPK4</accession>
<gene>
    <name evidence="2" type="ORF">COCNU_11G010740</name>
</gene>
<dbReference type="EMBL" id="CM017882">
    <property type="protein sequence ID" value="KAG1364247.1"/>
    <property type="molecule type" value="Genomic_DNA"/>
</dbReference>
<evidence type="ECO:0000256" key="1">
    <source>
        <dbReference type="SAM" id="MobiDB-lite"/>
    </source>
</evidence>
<name>A0A8K0IPK4_COCNU</name>
<reference evidence="2" key="2">
    <citation type="submission" date="2019-07" db="EMBL/GenBank/DDBJ databases">
        <authorList>
            <person name="Yang Y."/>
            <person name="Bocs S."/>
            <person name="Baudouin L."/>
        </authorList>
    </citation>
    <scope>NUCLEOTIDE SEQUENCE</scope>
    <source>
        <tissue evidence="2">Spear leaf of Hainan Tall coconut</tissue>
    </source>
</reference>
<dbReference type="PANTHER" id="PTHR48165:SF1">
    <property type="entry name" value="TRANSMEMBRANE PROTEIN"/>
    <property type="match status" value="1"/>
</dbReference>
<sequence>MRRFRRSARVADESSLEGAEHGHHEEHRHGGWLGISAVLAVVRIPLELVSCIMGQTEDGGELVTASDMNELMVRDGMRFAIYV</sequence>
<evidence type="ECO:0000313" key="2">
    <source>
        <dbReference type="EMBL" id="KAG1364247.1"/>
    </source>
</evidence>
<keyword evidence="3" id="KW-1185">Reference proteome</keyword>
<dbReference type="AlphaFoldDB" id="A0A8K0IPK4"/>
<protein>
    <submittedName>
        <fullName evidence="2">Uncharacterized protein</fullName>
    </submittedName>
</protein>
<comment type="caution">
    <text evidence="2">The sequence shown here is derived from an EMBL/GenBank/DDBJ whole genome shotgun (WGS) entry which is preliminary data.</text>
</comment>
<organism evidence="2 3">
    <name type="scientific">Cocos nucifera</name>
    <name type="common">Coconut palm</name>
    <dbReference type="NCBI Taxonomy" id="13894"/>
    <lineage>
        <taxon>Eukaryota</taxon>
        <taxon>Viridiplantae</taxon>
        <taxon>Streptophyta</taxon>
        <taxon>Embryophyta</taxon>
        <taxon>Tracheophyta</taxon>
        <taxon>Spermatophyta</taxon>
        <taxon>Magnoliopsida</taxon>
        <taxon>Liliopsida</taxon>
        <taxon>Arecaceae</taxon>
        <taxon>Arecoideae</taxon>
        <taxon>Cocoseae</taxon>
        <taxon>Attaleinae</taxon>
        <taxon>Cocos</taxon>
    </lineage>
</organism>
<feature type="compositionally biased region" description="Basic and acidic residues" evidence="1">
    <location>
        <begin position="18"/>
        <end position="28"/>
    </location>
</feature>